<dbReference type="InterPro" id="IPR004561">
    <property type="entry name" value="IsoChor_synthase"/>
</dbReference>
<dbReference type="PANTHER" id="PTHR42839">
    <property type="entry name" value="ISOCHORISMATE SYNTHASE ENTC"/>
    <property type="match status" value="1"/>
</dbReference>
<dbReference type="InterPro" id="IPR005801">
    <property type="entry name" value="ADC_synthase"/>
</dbReference>
<comment type="caution">
    <text evidence="7">The sequence shown here is derived from an EMBL/GenBank/DDBJ whole genome shotgun (WGS) entry which is preliminary data.</text>
</comment>
<evidence type="ECO:0000256" key="2">
    <source>
        <dbReference type="ARBA" id="ARBA00005297"/>
    </source>
</evidence>
<dbReference type="EMBL" id="NGMO01000001">
    <property type="protein sequence ID" value="OTP11869.1"/>
    <property type="molecule type" value="Genomic_DNA"/>
</dbReference>
<dbReference type="PANTHER" id="PTHR42839:SF1">
    <property type="entry name" value="ISOCHORISMATE SYNTHASE MENF"/>
    <property type="match status" value="1"/>
</dbReference>
<evidence type="ECO:0000256" key="5">
    <source>
        <dbReference type="ARBA" id="ARBA00041564"/>
    </source>
</evidence>
<name>A0A2C9XNX9_9ENTE</name>
<dbReference type="GO" id="GO:0008909">
    <property type="term" value="F:isochorismate synthase activity"/>
    <property type="evidence" value="ECO:0007669"/>
    <property type="project" value="UniProtKB-EC"/>
</dbReference>
<gene>
    <name evidence="7" type="ORF">A5844_000083</name>
</gene>
<dbReference type="RefSeq" id="WP_256924505.1">
    <property type="nucleotide sequence ID" value="NZ_NGMO01000001.1"/>
</dbReference>
<protein>
    <recommendedName>
        <fullName evidence="3">isochorismate synthase</fullName>
        <ecNumber evidence="3">5.4.4.2</ecNumber>
    </recommendedName>
    <alternativeName>
        <fullName evidence="5">Isochorismate mutase</fullName>
    </alternativeName>
</protein>
<dbReference type="SUPFAM" id="SSF56322">
    <property type="entry name" value="ADC synthase"/>
    <property type="match status" value="1"/>
</dbReference>
<dbReference type="InterPro" id="IPR015890">
    <property type="entry name" value="Chorismate_C"/>
</dbReference>
<evidence type="ECO:0000256" key="4">
    <source>
        <dbReference type="ARBA" id="ARBA00023235"/>
    </source>
</evidence>
<evidence type="ECO:0000259" key="6">
    <source>
        <dbReference type="Pfam" id="PF00425"/>
    </source>
</evidence>
<dbReference type="Pfam" id="PF00425">
    <property type="entry name" value="Chorismate_bind"/>
    <property type="match status" value="1"/>
</dbReference>
<evidence type="ECO:0000256" key="3">
    <source>
        <dbReference type="ARBA" id="ARBA00012824"/>
    </source>
</evidence>
<dbReference type="Proteomes" id="UP000194933">
    <property type="component" value="Unassembled WGS sequence"/>
</dbReference>
<dbReference type="Gene3D" id="3.60.120.10">
    <property type="entry name" value="Anthranilate synthase"/>
    <property type="match status" value="1"/>
</dbReference>
<keyword evidence="8" id="KW-1185">Reference proteome</keyword>
<dbReference type="NCBIfam" id="TIGR00543">
    <property type="entry name" value="isochor_syn"/>
    <property type="match status" value="1"/>
</dbReference>
<dbReference type="AlphaFoldDB" id="A0A2C9XNX9"/>
<keyword evidence="4" id="KW-0413">Isomerase</keyword>
<sequence>MNIKLNSLIQEESLSGKEYFSYSRPLNVESLKNLFTRSGSFKGNRFFWQTPDKEFSLLGLGENLLDDMGIITPSKIHRFQQEFFKRFLTIGKLSVNPVLFGGFPFNPTSKKEPFWGALENGYFILPSILIKQDYSGTNVVFTVHNKGKSSKSLLKDFEDLEQRLDSLIKAPIPTFPKNQIKSMEELAINEFKQSIEESKEAIQSNQIPMKKVVLARRMALYGDFLSNERILLNLSKQQPHTYLFFLETNQRVFIGATPERLIKATDSLFMTTSIAGSSPRGETKEDDERYGEELLKDLKNGVEHALVAQRLEEQLNTIVEGRLSISERKLLKNRDIQHLCMTFEGRRKEGVSLLDAVTLIHPSPALGGEPKEIAMRWLAEKEEVGRGLYGAPIGWYDLTNGVGEFAVAIRSGVFSEIQGILYAGCGIVANSDADKEQIETSLKFQPMLRGVEK</sequence>
<dbReference type="GO" id="GO:0009697">
    <property type="term" value="P:salicylic acid biosynthetic process"/>
    <property type="evidence" value="ECO:0007669"/>
    <property type="project" value="TreeGrafter"/>
</dbReference>
<dbReference type="STRING" id="1987383.A5844_000083"/>
<dbReference type="EC" id="5.4.4.2" evidence="3"/>
<evidence type="ECO:0000313" key="7">
    <source>
        <dbReference type="EMBL" id="OTP11869.1"/>
    </source>
</evidence>
<evidence type="ECO:0000256" key="1">
    <source>
        <dbReference type="ARBA" id="ARBA00000799"/>
    </source>
</evidence>
<comment type="catalytic activity">
    <reaction evidence="1">
        <text>chorismate = isochorismate</text>
        <dbReference type="Rhea" id="RHEA:18985"/>
        <dbReference type="ChEBI" id="CHEBI:29748"/>
        <dbReference type="ChEBI" id="CHEBI:29780"/>
        <dbReference type="EC" id="5.4.4.2"/>
    </reaction>
</comment>
<reference evidence="7 8" key="1">
    <citation type="submission" date="2017-05" db="EMBL/GenBank/DDBJ databases">
        <title>The Genome Sequence of Enterococcus sp. 10A9_DIV0425.</title>
        <authorList>
            <consortium name="The Broad Institute Genomics Platform"/>
            <consortium name="The Broad Institute Genomic Center for Infectious Diseases"/>
            <person name="Earl A."/>
            <person name="Manson A."/>
            <person name="Schwartman J."/>
            <person name="Gilmore M."/>
            <person name="Abouelleil A."/>
            <person name="Cao P."/>
            <person name="Chapman S."/>
            <person name="Cusick C."/>
            <person name="Shea T."/>
            <person name="Young S."/>
            <person name="Neafsey D."/>
            <person name="Nusbaum C."/>
            <person name="Birren B."/>
        </authorList>
    </citation>
    <scope>NUCLEOTIDE SEQUENCE [LARGE SCALE GENOMIC DNA]</scope>
    <source>
        <strain evidence="7 8">10A9_DIV0425</strain>
    </source>
</reference>
<comment type="similarity">
    <text evidence="2">Belongs to the isochorismate synthase family.</text>
</comment>
<proteinExistence type="inferred from homology"/>
<organism evidence="7 8">
    <name type="scientific">Candidatus Enterococcus wittei</name>
    <dbReference type="NCBI Taxonomy" id="1987383"/>
    <lineage>
        <taxon>Bacteria</taxon>
        <taxon>Bacillati</taxon>
        <taxon>Bacillota</taxon>
        <taxon>Bacilli</taxon>
        <taxon>Lactobacillales</taxon>
        <taxon>Enterococcaceae</taxon>
        <taxon>Enterococcus</taxon>
    </lineage>
</organism>
<accession>A0A2C9XNX9</accession>
<evidence type="ECO:0000313" key="8">
    <source>
        <dbReference type="Proteomes" id="UP000194933"/>
    </source>
</evidence>
<feature type="domain" description="Chorismate-utilising enzyme C-terminal" evidence="6">
    <location>
        <begin position="190"/>
        <end position="443"/>
    </location>
</feature>